<feature type="transmembrane region" description="Helical" evidence="1">
    <location>
        <begin position="6"/>
        <end position="25"/>
    </location>
</feature>
<protein>
    <recommendedName>
        <fullName evidence="4">Type 4 secretion system PilS N-terminal domain-containing protein</fullName>
    </recommendedName>
</protein>
<keyword evidence="1" id="KW-0472">Membrane</keyword>
<evidence type="ECO:0008006" key="4">
    <source>
        <dbReference type="Google" id="ProtNLM"/>
    </source>
</evidence>
<organism evidence="2 3">
    <name type="scientific">Gluconobacter potus</name>
    <dbReference type="NCBI Taxonomy" id="2724927"/>
    <lineage>
        <taxon>Bacteria</taxon>
        <taxon>Pseudomonadati</taxon>
        <taxon>Pseudomonadota</taxon>
        <taxon>Alphaproteobacteria</taxon>
        <taxon>Acetobacterales</taxon>
        <taxon>Acetobacteraceae</taxon>
        <taxon>Gluconobacter</taxon>
    </lineage>
</organism>
<accession>A0A149QRY2</accession>
<reference evidence="2 3" key="1">
    <citation type="submission" date="2015-06" db="EMBL/GenBank/DDBJ databases">
        <title>Improved classification and identification of acetic acid bacteria using matrix-assisted laser desorption/ionization time-of-flight mass spectrometry; Gluconobacter nephelii and Gluconobacter uchimurae are later heterotypic synonyms of Gluconobacter japonicus and Gluconobacter oxydans, respectively.</title>
        <authorList>
            <person name="Li L."/>
            <person name="Cleenwerck I."/>
            <person name="De Vuyst L."/>
            <person name="Vandamme P."/>
        </authorList>
    </citation>
    <scope>NUCLEOTIDE SEQUENCE [LARGE SCALE GENOMIC DNA]</scope>
    <source>
        <strain evidence="2 3">LMG 1764</strain>
    </source>
</reference>
<dbReference type="PATRIC" id="fig|442.7.peg.3361"/>
<proteinExistence type="predicted"/>
<dbReference type="RefSeq" id="WP_062497363.1">
    <property type="nucleotide sequence ID" value="NZ_LHZB01000118.1"/>
</dbReference>
<dbReference type="EMBL" id="LHZB01000118">
    <property type="protein sequence ID" value="KXV00079.1"/>
    <property type="molecule type" value="Genomic_DNA"/>
</dbReference>
<dbReference type="Proteomes" id="UP000075573">
    <property type="component" value="Unassembled WGS sequence"/>
</dbReference>
<dbReference type="Gene3D" id="3.30.1690.10">
    <property type="entry name" value="TcpA-like pilin"/>
    <property type="match status" value="1"/>
</dbReference>
<name>A0A149QRY2_9PROT</name>
<keyword evidence="1" id="KW-1133">Transmembrane helix</keyword>
<sequence>MGLLEVLLSLFIAGIIAAGAVLLYGMASDRRNAERTVTEVNFLASVVSQTYRNTTDQEAGDVTDVVANNRLVPKSWLSGSGGINTPYGPVQIAFIGSNAFYIRALSLSRSACQELTKMAYSPAVMFTQPNQVAQYSIRGSSPFLPTAGELGRDCTTQGNYVYVMYYLM</sequence>
<dbReference type="AlphaFoldDB" id="A0A149QRY2"/>
<evidence type="ECO:0000313" key="3">
    <source>
        <dbReference type="Proteomes" id="UP000075573"/>
    </source>
</evidence>
<comment type="caution">
    <text evidence="2">The sequence shown here is derived from an EMBL/GenBank/DDBJ whole genome shotgun (WGS) entry which is preliminary data.</text>
</comment>
<keyword evidence="1" id="KW-0812">Transmembrane</keyword>
<evidence type="ECO:0000313" key="2">
    <source>
        <dbReference type="EMBL" id="KXV00079.1"/>
    </source>
</evidence>
<gene>
    <name evidence="2" type="ORF">AD929_12685</name>
</gene>
<evidence type="ECO:0000256" key="1">
    <source>
        <dbReference type="SAM" id="Phobius"/>
    </source>
</evidence>